<feature type="transmembrane region" description="Helical" evidence="7">
    <location>
        <begin position="135"/>
        <end position="159"/>
    </location>
</feature>
<evidence type="ECO:0000256" key="1">
    <source>
        <dbReference type="ARBA" id="ARBA00004651"/>
    </source>
</evidence>
<sequence>MVRSPWKIFGIWLLVVVALVGVVAPFIWIVGVSLKYQIQILMAQFPFDPTWFNYQEVLFGKSSEFLLNARNSLIVALISTACVLVVGTLAAYSLSWRRWSPLFSSVFLAWTLIFNIIPPITLVGPWFLIFRELGLYNTLFGLTLTHIVINLPMTIWLMMTAFGNIPRELEQAAIIDGCRRTTAFRRVLLPLTTPGLIASGLLAFVFSWSEFGIALNLTATETMTIPVAIANYAGQYEIRHGEMAAASVLSAVPAIILMFVGQKFIVRGLTAGAVK</sequence>
<dbReference type="Gene3D" id="1.10.3720.10">
    <property type="entry name" value="MetI-like"/>
    <property type="match status" value="1"/>
</dbReference>
<keyword evidence="6 7" id="KW-0472">Membrane</keyword>
<evidence type="ECO:0000256" key="5">
    <source>
        <dbReference type="ARBA" id="ARBA00022989"/>
    </source>
</evidence>
<evidence type="ECO:0000256" key="7">
    <source>
        <dbReference type="RuleBase" id="RU363032"/>
    </source>
</evidence>
<comment type="similarity">
    <text evidence="7">Belongs to the binding-protein-dependent transport system permease family.</text>
</comment>
<feature type="transmembrane region" description="Helical" evidence="7">
    <location>
        <begin position="106"/>
        <end position="129"/>
    </location>
</feature>
<evidence type="ECO:0000256" key="2">
    <source>
        <dbReference type="ARBA" id="ARBA00022448"/>
    </source>
</evidence>
<dbReference type="Proteomes" id="UP000777661">
    <property type="component" value="Unassembled WGS sequence"/>
</dbReference>
<dbReference type="InterPro" id="IPR000515">
    <property type="entry name" value="MetI-like"/>
</dbReference>
<comment type="subcellular location">
    <subcellularLocation>
        <location evidence="1 7">Cell membrane</location>
        <topology evidence="1 7">Multi-pass membrane protein</topology>
    </subcellularLocation>
</comment>
<evidence type="ECO:0000313" key="9">
    <source>
        <dbReference type="EMBL" id="MBY8917046.1"/>
    </source>
</evidence>
<keyword evidence="5 7" id="KW-1133">Transmembrane helix</keyword>
<dbReference type="PANTHER" id="PTHR32243">
    <property type="entry name" value="MALTOSE TRANSPORT SYSTEM PERMEASE-RELATED"/>
    <property type="match status" value="1"/>
</dbReference>
<accession>A0ABS7RAK8</accession>
<comment type="caution">
    <text evidence="9">The sequence shown here is derived from an EMBL/GenBank/DDBJ whole genome shotgun (WGS) entry which is preliminary data.</text>
</comment>
<name>A0ABS7RAK8_9HYPH</name>
<dbReference type="RefSeq" id="WP_223005219.1">
    <property type="nucleotide sequence ID" value="NZ_CBDDTB010000001.1"/>
</dbReference>
<reference evidence="9 10" key="1">
    <citation type="submission" date="2021-06" db="EMBL/GenBank/DDBJ databases">
        <title>Nitratireductor porphyridii sp. nov., isolated from a small marine red alga, Porphyridium purpureum in South Korea.</title>
        <authorList>
            <person name="Kim K.H."/>
            <person name="Kristyanto S."/>
            <person name="Jeon C.O."/>
        </authorList>
    </citation>
    <scope>NUCLEOTIDE SEQUENCE [LARGE SCALE GENOMIC DNA]</scope>
    <source>
        <strain evidence="9 10">R6</strain>
    </source>
</reference>
<feature type="domain" description="ABC transmembrane type-1" evidence="8">
    <location>
        <begin position="69"/>
        <end position="261"/>
    </location>
</feature>
<dbReference type="PANTHER" id="PTHR32243:SF18">
    <property type="entry name" value="INNER MEMBRANE ABC TRANSPORTER PERMEASE PROTEIN YCJP"/>
    <property type="match status" value="1"/>
</dbReference>
<dbReference type="InterPro" id="IPR035906">
    <property type="entry name" value="MetI-like_sf"/>
</dbReference>
<gene>
    <name evidence="9" type="ORF">KVG22_10640</name>
</gene>
<dbReference type="Pfam" id="PF00528">
    <property type="entry name" value="BPD_transp_1"/>
    <property type="match status" value="1"/>
</dbReference>
<evidence type="ECO:0000259" key="8">
    <source>
        <dbReference type="PROSITE" id="PS50928"/>
    </source>
</evidence>
<dbReference type="EMBL" id="JAHSQO010000003">
    <property type="protein sequence ID" value="MBY8917046.1"/>
    <property type="molecule type" value="Genomic_DNA"/>
</dbReference>
<proteinExistence type="inferred from homology"/>
<feature type="transmembrane region" description="Helical" evidence="7">
    <location>
        <begin position="187"/>
        <end position="208"/>
    </location>
</feature>
<keyword evidence="2 7" id="KW-0813">Transport</keyword>
<dbReference type="CDD" id="cd06261">
    <property type="entry name" value="TM_PBP2"/>
    <property type="match status" value="1"/>
</dbReference>
<evidence type="ECO:0000313" key="10">
    <source>
        <dbReference type="Proteomes" id="UP000777661"/>
    </source>
</evidence>
<protein>
    <submittedName>
        <fullName evidence="9">Carbohydrate ABC transporter permease</fullName>
    </submittedName>
</protein>
<feature type="transmembrane region" description="Helical" evidence="7">
    <location>
        <begin position="73"/>
        <end position="94"/>
    </location>
</feature>
<dbReference type="PROSITE" id="PS50928">
    <property type="entry name" value="ABC_TM1"/>
    <property type="match status" value="1"/>
</dbReference>
<keyword evidence="10" id="KW-1185">Reference proteome</keyword>
<keyword evidence="4 7" id="KW-0812">Transmembrane</keyword>
<keyword evidence="3" id="KW-1003">Cell membrane</keyword>
<dbReference type="SUPFAM" id="SSF161098">
    <property type="entry name" value="MetI-like"/>
    <property type="match status" value="1"/>
</dbReference>
<evidence type="ECO:0000256" key="3">
    <source>
        <dbReference type="ARBA" id="ARBA00022475"/>
    </source>
</evidence>
<organism evidence="9 10">
    <name type="scientific">Nitratireductor rhodophyticola</name>
    <dbReference type="NCBI Taxonomy" id="2854036"/>
    <lineage>
        <taxon>Bacteria</taxon>
        <taxon>Pseudomonadati</taxon>
        <taxon>Pseudomonadota</taxon>
        <taxon>Alphaproteobacteria</taxon>
        <taxon>Hyphomicrobiales</taxon>
        <taxon>Phyllobacteriaceae</taxon>
        <taxon>Nitratireductor</taxon>
    </lineage>
</organism>
<feature type="transmembrane region" description="Helical" evidence="7">
    <location>
        <begin position="12"/>
        <end position="34"/>
    </location>
</feature>
<evidence type="ECO:0000256" key="6">
    <source>
        <dbReference type="ARBA" id="ARBA00023136"/>
    </source>
</evidence>
<feature type="transmembrane region" description="Helical" evidence="7">
    <location>
        <begin position="243"/>
        <end position="260"/>
    </location>
</feature>
<evidence type="ECO:0000256" key="4">
    <source>
        <dbReference type="ARBA" id="ARBA00022692"/>
    </source>
</evidence>
<dbReference type="InterPro" id="IPR050901">
    <property type="entry name" value="BP-dep_ABC_trans_perm"/>
</dbReference>